<dbReference type="InterPro" id="IPR022956">
    <property type="entry name" value="Beta_hexosaminidase_bac"/>
</dbReference>
<dbReference type="GO" id="GO:0071555">
    <property type="term" value="P:cell wall organization"/>
    <property type="evidence" value="ECO:0007669"/>
    <property type="project" value="UniProtKB-KW"/>
</dbReference>
<dbReference type="AlphaFoldDB" id="A0A7V2T3J8"/>
<comment type="subcellular location">
    <subcellularLocation>
        <location evidence="11">Cytoplasm</location>
    </subcellularLocation>
</comment>
<evidence type="ECO:0000256" key="4">
    <source>
        <dbReference type="ARBA" id="ARBA00022801"/>
    </source>
</evidence>
<dbReference type="GO" id="GO:0005737">
    <property type="term" value="C:cytoplasm"/>
    <property type="evidence" value="ECO:0007669"/>
    <property type="project" value="UniProtKB-SubCell"/>
</dbReference>
<dbReference type="GO" id="GO:0008360">
    <property type="term" value="P:regulation of cell shape"/>
    <property type="evidence" value="ECO:0007669"/>
    <property type="project" value="UniProtKB-KW"/>
</dbReference>
<evidence type="ECO:0000256" key="2">
    <source>
        <dbReference type="ARBA" id="ARBA00022490"/>
    </source>
</evidence>
<dbReference type="PANTHER" id="PTHR30480:SF13">
    <property type="entry name" value="BETA-HEXOSAMINIDASE"/>
    <property type="match status" value="1"/>
</dbReference>
<dbReference type="HAMAP" id="MF_00364">
    <property type="entry name" value="NagZ"/>
    <property type="match status" value="1"/>
</dbReference>
<keyword evidence="8 11" id="KW-0131">Cell cycle</keyword>
<dbReference type="InterPro" id="IPR017853">
    <property type="entry name" value="GH"/>
</dbReference>
<proteinExistence type="inferred from homology"/>
<dbReference type="Proteomes" id="UP000885750">
    <property type="component" value="Unassembled WGS sequence"/>
</dbReference>
<gene>
    <name evidence="11 13" type="primary">nagZ</name>
    <name evidence="13" type="ORF">ENJ51_08895</name>
</gene>
<feature type="binding site" evidence="11">
    <location>
        <position position="72"/>
    </location>
    <ligand>
        <name>substrate</name>
    </ligand>
</feature>
<comment type="caution">
    <text evidence="13">The sequence shown here is derived from an EMBL/GenBank/DDBJ whole genome shotgun (WGS) entry which is preliminary data.</text>
</comment>
<comment type="function">
    <text evidence="11">Plays a role in peptidoglycan recycling by cleaving the terminal beta-1,4-linked N-acetylglucosamine (GlcNAc) from peptide-linked peptidoglycan fragments, giving rise to free GlcNAc, anhydro-N-acetylmuramic acid and anhydro-N-acetylmuramic acid-linked peptides.</text>
</comment>
<evidence type="ECO:0000313" key="13">
    <source>
        <dbReference type="EMBL" id="HFC92913.1"/>
    </source>
</evidence>
<keyword evidence="2 11" id="KW-0963">Cytoplasm</keyword>
<dbReference type="InterPro" id="IPR036962">
    <property type="entry name" value="Glyco_hydro_3_N_sf"/>
</dbReference>
<dbReference type="GO" id="GO:0009252">
    <property type="term" value="P:peptidoglycan biosynthetic process"/>
    <property type="evidence" value="ECO:0007669"/>
    <property type="project" value="UniProtKB-KW"/>
</dbReference>
<dbReference type="PANTHER" id="PTHR30480">
    <property type="entry name" value="BETA-HEXOSAMINIDASE-RELATED"/>
    <property type="match status" value="1"/>
</dbReference>
<feature type="binding site" evidence="11">
    <location>
        <begin position="167"/>
        <end position="168"/>
    </location>
    <ligand>
        <name>substrate</name>
    </ligand>
</feature>
<evidence type="ECO:0000256" key="9">
    <source>
        <dbReference type="ARBA" id="ARBA00023316"/>
    </source>
</evidence>
<dbReference type="InterPro" id="IPR050226">
    <property type="entry name" value="NagZ_Beta-hexosaminidase"/>
</dbReference>
<feature type="binding site" evidence="11">
    <location>
        <position position="64"/>
    </location>
    <ligand>
        <name>substrate</name>
    </ligand>
</feature>
<feature type="active site" description="Nucleophile" evidence="11">
    <location>
        <position position="251"/>
    </location>
</feature>
<comment type="similarity">
    <text evidence="11">Belongs to the glycosyl hydrolase 3 family. NagZ subfamily.</text>
</comment>
<feature type="domain" description="Glycoside hydrolase family 3 N-terminal" evidence="12">
    <location>
        <begin position="15"/>
        <end position="307"/>
    </location>
</feature>
<feature type="binding site" evidence="11">
    <location>
        <position position="137"/>
    </location>
    <ligand>
        <name>substrate</name>
    </ligand>
</feature>
<dbReference type="PROSITE" id="PS00775">
    <property type="entry name" value="GLYCOSYL_HYDROL_F3"/>
    <property type="match status" value="1"/>
</dbReference>
<comment type="pathway">
    <text evidence="10 11">Cell wall biogenesis; peptidoglycan recycling.</text>
</comment>
<comment type="catalytic activity">
    <reaction evidence="1 11">
        <text>Hydrolysis of terminal non-reducing N-acetyl-D-hexosamine residues in N-acetyl-beta-D-hexosaminides.</text>
        <dbReference type="EC" id="3.2.1.52"/>
    </reaction>
</comment>
<dbReference type="SUPFAM" id="SSF51445">
    <property type="entry name" value="(Trans)glycosidases"/>
    <property type="match status" value="1"/>
</dbReference>
<dbReference type="FunFam" id="3.20.20.300:FF:000001">
    <property type="entry name" value="Beta-hexosaminidase"/>
    <property type="match status" value="1"/>
</dbReference>
<dbReference type="NCBIfam" id="NF003740">
    <property type="entry name" value="PRK05337.1"/>
    <property type="match status" value="1"/>
</dbReference>
<keyword evidence="9 11" id="KW-0961">Cell wall biogenesis/degradation</keyword>
<protein>
    <recommendedName>
        <fullName evidence="11">Beta-hexosaminidase</fullName>
        <ecNumber evidence="11">3.2.1.52</ecNumber>
    </recommendedName>
    <alternativeName>
        <fullName evidence="11">Beta-N-acetylhexosaminidase</fullName>
    </alternativeName>
    <alternativeName>
        <fullName evidence="11">N-acetyl-beta-glucosaminidase</fullName>
    </alternativeName>
</protein>
<feature type="site" description="Important for catalytic activity" evidence="11">
    <location>
        <position position="178"/>
    </location>
</feature>
<evidence type="ECO:0000256" key="11">
    <source>
        <dbReference type="HAMAP-Rule" id="MF_00364"/>
    </source>
</evidence>
<evidence type="ECO:0000259" key="12">
    <source>
        <dbReference type="Pfam" id="PF00933"/>
    </source>
</evidence>
<keyword evidence="4 11" id="KW-0378">Hydrolase</keyword>
<dbReference type="Gene3D" id="3.20.20.300">
    <property type="entry name" value="Glycoside hydrolase, family 3, N-terminal domain"/>
    <property type="match status" value="1"/>
</dbReference>
<evidence type="ECO:0000256" key="6">
    <source>
        <dbReference type="ARBA" id="ARBA00022984"/>
    </source>
</evidence>
<accession>A0A7V2T3J8</accession>
<evidence type="ECO:0000256" key="10">
    <source>
        <dbReference type="ARBA" id="ARBA00037880"/>
    </source>
</evidence>
<dbReference type="Pfam" id="PF00933">
    <property type="entry name" value="Glyco_hydro_3"/>
    <property type="match status" value="1"/>
</dbReference>
<dbReference type="EC" id="3.2.1.52" evidence="11"/>
<reference evidence="13" key="1">
    <citation type="journal article" date="2020" name="mSystems">
        <title>Genome- and Community-Level Interaction Insights into Carbon Utilization and Element Cycling Functions of Hydrothermarchaeota in Hydrothermal Sediment.</title>
        <authorList>
            <person name="Zhou Z."/>
            <person name="Liu Y."/>
            <person name="Xu W."/>
            <person name="Pan J."/>
            <person name="Luo Z.H."/>
            <person name="Li M."/>
        </authorList>
    </citation>
    <scope>NUCLEOTIDE SEQUENCE [LARGE SCALE GENOMIC DNA]</scope>
    <source>
        <strain evidence="13">HyVt-493</strain>
    </source>
</reference>
<keyword evidence="7 11" id="KW-0326">Glycosidase</keyword>
<dbReference type="UniPathway" id="UPA00544"/>
<evidence type="ECO:0000256" key="3">
    <source>
        <dbReference type="ARBA" id="ARBA00022618"/>
    </source>
</evidence>
<dbReference type="GO" id="GO:0005975">
    <property type="term" value="P:carbohydrate metabolic process"/>
    <property type="evidence" value="ECO:0007669"/>
    <property type="project" value="InterPro"/>
</dbReference>
<evidence type="ECO:0000256" key="5">
    <source>
        <dbReference type="ARBA" id="ARBA00022960"/>
    </source>
</evidence>
<organism evidence="13">
    <name type="scientific">Leucothrix mucor</name>
    <dbReference type="NCBI Taxonomy" id="45248"/>
    <lineage>
        <taxon>Bacteria</taxon>
        <taxon>Pseudomonadati</taxon>
        <taxon>Pseudomonadota</taxon>
        <taxon>Gammaproteobacteria</taxon>
        <taxon>Thiotrichales</taxon>
        <taxon>Thiotrichaceae</taxon>
        <taxon>Leucothrix</taxon>
    </lineage>
</organism>
<dbReference type="EMBL" id="DRMS01000333">
    <property type="protein sequence ID" value="HFC92913.1"/>
    <property type="molecule type" value="Genomic_DNA"/>
</dbReference>
<dbReference type="InterPro" id="IPR019800">
    <property type="entry name" value="Glyco_hydro_3_AS"/>
</dbReference>
<evidence type="ECO:0000256" key="7">
    <source>
        <dbReference type="ARBA" id="ARBA00023295"/>
    </source>
</evidence>
<keyword evidence="6 11" id="KW-0573">Peptidoglycan synthesis</keyword>
<dbReference type="GO" id="GO:0051301">
    <property type="term" value="P:cell division"/>
    <property type="evidence" value="ECO:0007669"/>
    <property type="project" value="UniProtKB-KW"/>
</dbReference>
<evidence type="ECO:0000256" key="8">
    <source>
        <dbReference type="ARBA" id="ARBA00023306"/>
    </source>
</evidence>
<feature type="active site" description="Proton donor/acceptor" evidence="11">
    <location>
        <position position="180"/>
    </location>
</feature>
<dbReference type="GO" id="GO:0004563">
    <property type="term" value="F:beta-N-acetylhexosaminidase activity"/>
    <property type="evidence" value="ECO:0007669"/>
    <property type="project" value="UniProtKB-UniRule"/>
</dbReference>
<sequence>MSIAPLMLDLKDTVLSAEEKELLAHPLTGGVILFTRNYESIEQLEYLVKQIRLTTSRELLIAVDHEGGRVQRFREEFTTLPALAKLYKASDNEQTFLQLSHHHGWLMASELRAVDVDFSFAPVLDLNYGVSEVIGDRAFHRQPEIVSTLAVEYIKGMREAGMASTGKHFPGHGAVVADSHIDIPVDKRLFDEIWKQDIQPFAKLITKGLDAIMPAHVIYPDVDKQPAGFSSIWLQEILRQKLAFDGVIFSDDLSMQGASVMGGFTERAEAAMEAGCDMVLVCNDREGAIEVIDKANIKHSEQSVKRLQAMQGRSFMNRSALLDTKQWAETADAMTSIC</sequence>
<name>A0A7V2T3J8_LEUMU</name>
<keyword evidence="3 11" id="KW-0132">Cell division</keyword>
<dbReference type="InterPro" id="IPR001764">
    <property type="entry name" value="Glyco_hydro_3_N"/>
</dbReference>
<evidence type="ECO:0000256" key="1">
    <source>
        <dbReference type="ARBA" id="ARBA00001231"/>
    </source>
</evidence>
<keyword evidence="5 11" id="KW-0133">Cell shape</keyword>
<dbReference type="GO" id="GO:0009254">
    <property type="term" value="P:peptidoglycan turnover"/>
    <property type="evidence" value="ECO:0007669"/>
    <property type="project" value="UniProtKB-UniRule"/>
</dbReference>